<name>A0A9X6YQN4_BACCE</name>
<dbReference type="PANTHER" id="PTHR10629:SF52">
    <property type="entry name" value="DNA (CYTOSINE-5)-METHYLTRANSFERASE 1"/>
    <property type="match status" value="1"/>
</dbReference>
<protein>
    <recommendedName>
        <fullName evidence="1">DNA (cytosine-5-)-methyltransferase</fullName>
        <ecNumber evidence="1">2.1.1.37</ecNumber>
    </recommendedName>
</protein>
<dbReference type="Gene3D" id="3.40.50.150">
    <property type="entry name" value="Vaccinia Virus protein VP39"/>
    <property type="match status" value="2"/>
</dbReference>
<evidence type="ECO:0000313" key="7">
    <source>
        <dbReference type="EMBL" id="PEQ81380.1"/>
    </source>
</evidence>
<dbReference type="PROSITE" id="PS00095">
    <property type="entry name" value="C5_MTASE_2"/>
    <property type="match status" value="1"/>
</dbReference>
<dbReference type="PRINTS" id="PR00105">
    <property type="entry name" value="C5METTRFRASE"/>
</dbReference>
<evidence type="ECO:0000256" key="3">
    <source>
        <dbReference type="ARBA" id="ARBA00022679"/>
    </source>
</evidence>
<dbReference type="InterPro" id="IPR029063">
    <property type="entry name" value="SAM-dependent_MTases_sf"/>
</dbReference>
<dbReference type="Proteomes" id="UP000219869">
    <property type="component" value="Unassembled WGS sequence"/>
</dbReference>
<comment type="caution">
    <text evidence="7">The sequence shown here is derived from an EMBL/GenBank/DDBJ whole genome shotgun (WGS) entry which is preliminary data.</text>
</comment>
<evidence type="ECO:0000256" key="5">
    <source>
        <dbReference type="ARBA" id="ARBA00022747"/>
    </source>
</evidence>
<accession>A0A9X6YQN4</accession>
<sequence length="599" mass="68723">MINNIDENLGKKYKIIDLFAGAGGLSNGFEQTEKFEVIGAVEVNQAATKTYIKNHNDNLDIIIKSKNEQVSDITKINFKEVLNEKGLSGDETVVIGGPPCQGFSNANRQKNYLISGNNQLVKEFVRAIKEINPVALLMENVKAIESDIHKFFVTEHVEDTKFAYSSEKHLTEIAEKCGRSPEDFVKNDSISLVETGYYYLERIFYKIIKFNFISPIIESEVFISRLRSIERKATKLSQVQLVKEKEKREVTKLIKYLESRLETDKMLEQLEATPVIEKTLQVLRTMKDTRVNSIDVMNNVGPLLDLNRFLVHYKEIIDEKVIFDEPLQVKRKLDKLQVIARVKSYKVVEYLKLVFDYLGYSIDSGVLTASDFGVPQRRNRFMILGVKKDILSGDQTVKLPTRIFSVPHTTYDAIGDLENIPPQHEIAEYIPQHYKIYSGLTSLQYYYQCGNECGEIYNHINTKSEDLSLQRFQAIKNTNGKNFHSLSEDLKTTYADTARTQNTIYLRLKYDEPSPTVVNVRKSMWNHPKNAVAISIREAARLQSFRDNFKFCGTKDQQYQQIGNAVPPLMARAVAEQILKLFNDKPNITIQNEFKDLGK</sequence>
<evidence type="ECO:0000256" key="6">
    <source>
        <dbReference type="PROSITE-ProRule" id="PRU01016"/>
    </source>
</evidence>
<dbReference type="InterPro" id="IPR050390">
    <property type="entry name" value="C5-Methyltransferase"/>
</dbReference>
<dbReference type="GO" id="GO:0009307">
    <property type="term" value="P:DNA restriction-modification system"/>
    <property type="evidence" value="ECO:0007669"/>
    <property type="project" value="UniProtKB-KW"/>
</dbReference>
<dbReference type="GO" id="GO:0032259">
    <property type="term" value="P:methylation"/>
    <property type="evidence" value="ECO:0007669"/>
    <property type="project" value="UniProtKB-KW"/>
</dbReference>
<dbReference type="Gene3D" id="3.90.120.10">
    <property type="entry name" value="DNA Methylase, subunit A, domain 2"/>
    <property type="match status" value="1"/>
</dbReference>
<dbReference type="GO" id="GO:0003677">
    <property type="term" value="F:DNA binding"/>
    <property type="evidence" value="ECO:0007669"/>
    <property type="project" value="TreeGrafter"/>
</dbReference>
<comment type="similarity">
    <text evidence="6">Belongs to the class I-like SAM-binding methyltransferase superfamily. C5-methyltransferase family.</text>
</comment>
<keyword evidence="3 6" id="KW-0808">Transferase</keyword>
<dbReference type="PROSITE" id="PS51679">
    <property type="entry name" value="SAM_MT_C5"/>
    <property type="match status" value="1"/>
</dbReference>
<dbReference type="SUPFAM" id="SSF53335">
    <property type="entry name" value="S-adenosyl-L-methionine-dependent methyltransferases"/>
    <property type="match status" value="2"/>
</dbReference>
<dbReference type="AlphaFoldDB" id="A0A9X6YQN4"/>
<proteinExistence type="inferred from homology"/>
<evidence type="ECO:0000256" key="2">
    <source>
        <dbReference type="ARBA" id="ARBA00022603"/>
    </source>
</evidence>
<feature type="active site" evidence="6">
    <location>
        <position position="100"/>
    </location>
</feature>
<keyword evidence="5" id="KW-0680">Restriction system</keyword>
<keyword evidence="4 6" id="KW-0949">S-adenosyl-L-methionine</keyword>
<organism evidence="7 8">
    <name type="scientific">Bacillus cereus</name>
    <dbReference type="NCBI Taxonomy" id="1396"/>
    <lineage>
        <taxon>Bacteria</taxon>
        <taxon>Bacillati</taxon>
        <taxon>Bacillota</taxon>
        <taxon>Bacilli</taxon>
        <taxon>Bacillales</taxon>
        <taxon>Bacillaceae</taxon>
        <taxon>Bacillus</taxon>
        <taxon>Bacillus cereus group</taxon>
    </lineage>
</organism>
<evidence type="ECO:0000256" key="1">
    <source>
        <dbReference type="ARBA" id="ARBA00011975"/>
    </source>
</evidence>
<reference evidence="7 8" key="1">
    <citation type="submission" date="2017-09" db="EMBL/GenBank/DDBJ databases">
        <title>Large-scale bioinformatics analysis of Bacillus genomes uncovers conserved roles of natural products in bacterial physiology.</title>
        <authorList>
            <consortium name="Agbiome Team Llc"/>
            <person name="Bleich R.M."/>
            <person name="Kirk G.J."/>
            <person name="Santa Maria K.C."/>
            <person name="Allen S.E."/>
            <person name="Farag S."/>
            <person name="Shank E.A."/>
            <person name="Bowers A."/>
        </authorList>
    </citation>
    <scope>NUCLEOTIDE SEQUENCE [LARGE SCALE GENOMIC DNA]</scope>
    <source>
        <strain evidence="7 8">AFS006334</strain>
    </source>
</reference>
<evidence type="ECO:0000256" key="4">
    <source>
        <dbReference type="ARBA" id="ARBA00022691"/>
    </source>
</evidence>
<keyword evidence="2 6" id="KW-0489">Methyltransferase</keyword>
<dbReference type="EMBL" id="NTXW01000056">
    <property type="protein sequence ID" value="PEQ81380.1"/>
    <property type="molecule type" value="Genomic_DNA"/>
</dbReference>
<dbReference type="InterPro" id="IPR031303">
    <property type="entry name" value="C5_meth_CS"/>
</dbReference>
<dbReference type="PANTHER" id="PTHR10629">
    <property type="entry name" value="CYTOSINE-SPECIFIC METHYLTRANSFERASE"/>
    <property type="match status" value="1"/>
</dbReference>
<dbReference type="EC" id="2.1.1.37" evidence="1"/>
<evidence type="ECO:0000313" key="8">
    <source>
        <dbReference type="Proteomes" id="UP000219869"/>
    </source>
</evidence>
<dbReference type="GO" id="GO:0003886">
    <property type="term" value="F:DNA (cytosine-5-)-methyltransferase activity"/>
    <property type="evidence" value="ECO:0007669"/>
    <property type="project" value="UniProtKB-EC"/>
</dbReference>
<dbReference type="GO" id="GO:0044027">
    <property type="term" value="P:negative regulation of gene expression via chromosomal CpG island methylation"/>
    <property type="evidence" value="ECO:0007669"/>
    <property type="project" value="TreeGrafter"/>
</dbReference>
<dbReference type="InterPro" id="IPR001525">
    <property type="entry name" value="C5_MeTfrase"/>
</dbReference>
<gene>
    <name evidence="7" type="ORF">CN475_26730</name>
</gene>
<dbReference type="Pfam" id="PF00145">
    <property type="entry name" value="DNA_methylase"/>
    <property type="match status" value="2"/>
</dbReference>